<dbReference type="RefSeq" id="WP_192014266.1">
    <property type="nucleotide sequence ID" value="NZ_JACYTP010000001.1"/>
</dbReference>
<dbReference type="InterPro" id="IPR005119">
    <property type="entry name" value="LysR_subst-bd"/>
</dbReference>
<dbReference type="Pfam" id="PF00126">
    <property type="entry name" value="HTH_1"/>
    <property type="match status" value="1"/>
</dbReference>
<gene>
    <name evidence="6" type="ORF">IFO68_02300</name>
</gene>
<keyword evidence="3" id="KW-0238">DNA-binding</keyword>
<dbReference type="PANTHER" id="PTHR30118">
    <property type="entry name" value="HTH-TYPE TRANSCRIPTIONAL REGULATOR LEUO-RELATED"/>
    <property type="match status" value="1"/>
</dbReference>
<dbReference type="SUPFAM" id="SSF53850">
    <property type="entry name" value="Periplasmic binding protein-like II"/>
    <property type="match status" value="1"/>
</dbReference>
<keyword evidence="7" id="KW-1185">Reference proteome</keyword>
<evidence type="ECO:0000256" key="1">
    <source>
        <dbReference type="ARBA" id="ARBA00009437"/>
    </source>
</evidence>
<protein>
    <submittedName>
        <fullName evidence="6">LysR family transcriptional regulator</fullName>
    </submittedName>
</protein>
<dbReference type="InterPro" id="IPR050389">
    <property type="entry name" value="LysR-type_TF"/>
</dbReference>
<evidence type="ECO:0000256" key="2">
    <source>
        <dbReference type="ARBA" id="ARBA00023015"/>
    </source>
</evidence>
<dbReference type="PANTHER" id="PTHR30118:SF15">
    <property type="entry name" value="TRANSCRIPTIONAL REGULATORY PROTEIN"/>
    <property type="match status" value="1"/>
</dbReference>
<dbReference type="EMBL" id="JACYTP010000001">
    <property type="protein sequence ID" value="MBD8511534.1"/>
    <property type="molecule type" value="Genomic_DNA"/>
</dbReference>
<evidence type="ECO:0000259" key="5">
    <source>
        <dbReference type="PROSITE" id="PS50931"/>
    </source>
</evidence>
<accession>A0ABR9BH80</accession>
<sequence>MKAIDLNLIPALNVLLEERNVARAAKRMNLSQSAMSRTLARLRITMDDPVLVRAGRHLVPSPRALEIQAQVSQLTMDVRAILTPAVPVNIASLARTFTLFASDGFVESLGGALVKRMTEEAPRSRVRFISQSSPQGAGLRDGSIDIEIGKLRETTHPELRVRRLFEDHFIGVVAAQHPLSQRQVTAEQYFSADHIGVTRMDADKSHLETLLNESGQRLNIRASVSSYTSAVTLASATALVATVPAKHTQSFRQGMHCFQLPFTVPPIPISMLWHPRMNADQAHGWLRKTIVDISHEL</sequence>
<dbReference type="InterPro" id="IPR036390">
    <property type="entry name" value="WH_DNA-bd_sf"/>
</dbReference>
<keyword evidence="2" id="KW-0805">Transcription regulation</keyword>
<dbReference type="InterPro" id="IPR000847">
    <property type="entry name" value="LysR_HTH_N"/>
</dbReference>
<evidence type="ECO:0000313" key="7">
    <source>
        <dbReference type="Proteomes" id="UP000649768"/>
    </source>
</evidence>
<proteinExistence type="inferred from homology"/>
<dbReference type="SUPFAM" id="SSF46785">
    <property type="entry name" value="Winged helix' DNA-binding domain"/>
    <property type="match status" value="1"/>
</dbReference>
<comment type="similarity">
    <text evidence="1">Belongs to the LysR transcriptional regulatory family.</text>
</comment>
<evidence type="ECO:0000256" key="3">
    <source>
        <dbReference type="ARBA" id="ARBA00023125"/>
    </source>
</evidence>
<dbReference type="InterPro" id="IPR036388">
    <property type="entry name" value="WH-like_DNA-bd_sf"/>
</dbReference>
<reference evidence="6 7" key="1">
    <citation type="submission" date="2020-09" db="EMBL/GenBank/DDBJ databases">
        <title>Photobacterium sp. CAU 1568 isolated from sand of Sido Beach.</title>
        <authorList>
            <person name="Kim W."/>
        </authorList>
    </citation>
    <scope>NUCLEOTIDE SEQUENCE [LARGE SCALE GENOMIC DNA]</scope>
    <source>
        <strain evidence="6 7">CAU 1568</strain>
    </source>
</reference>
<evidence type="ECO:0000256" key="4">
    <source>
        <dbReference type="ARBA" id="ARBA00023163"/>
    </source>
</evidence>
<evidence type="ECO:0000313" key="6">
    <source>
        <dbReference type="EMBL" id="MBD8511534.1"/>
    </source>
</evidence>
<dbReference type="Proteomes" id="UP000649768">
    <property type="component" value="Unassembled WGS sequence"/>
</dbReference>
<comment type="caution">
    <text evidence="6">The sequence shown here is derived from an EMBL/GenBank/DDBJ whole genome shotgun (WGS) entry which is preliminary data.</text>
</comment>
<dbReference type="Gene3D" id="3.40.190.10">
    <property type="entry name" value="Periplasmic binding protein-like II"/>
    <property type="match status" value="2"/>
</dbReference>
<dbReference type="PROSITE" id="PS50931">
    <property type="entry name" value="HTH_LYSR"/>
    <property type="match status" value="1"/>
</dbReference>
<keyword evidence="4" id="KW-0804">Transcription</keyword>
<feature type="domain" description="HTH lysR-type" evidence="5">
    <location>
        <begin position="4"/>
        <end position="61"/>
    </location>
</feature>
<dbReference type="Pfam" id="PF03466">
    <property type="entry name" value="LysR_substrate"/>
    <property type="match status" value="1"/>
</dbReference>
<name>A0ABR9BH80_9GAMM</name>
<dbReference type="Gene3D" id="1.10.10.10">
    <property type="entry name" value="Winged helix-like DNA-binding domain superfamily/Winged helix DNA-binding domain"/>
    <property type="match status" value="1"/>
</dbReference>
<organism evidence="6 7">
    <name type="scientific">Photobacterium arenosum</name>
    <dbReference type="NCBI Taxonomy" id="2774143"/>
    <lineage>
        <taxon>Bacteria</taxon>
        <taxon>Pseudomonadati</taxon>
        <taxon>Pseudomonadota</taxon>
        <taxon>Gammaproteobacteria</taxon>
        <taxon>Vibrionales</taxon>
        <taxon>Vibrionaceae</taxon>
        <taxon>Photobacterium</taxon>
    </lineage>
</organism>